<evidence type="ECO:0000259" key="12">
    <source>
        <dbReference type="PROSITE" id="PS51462"/>
    </source>
</evidence>
<evidence type="ECO:0000256" key="5">
    <source>
        <dbReference type="ARBA" id="ARBA00022801"/>
    </source>
</evidence>
<evidence type="ECO:0000256" key="8">
    <source>
        <dbReference type="ARBA" id="ARBA00054674"/>
    </source>
</evidence>
<dbReference type="PANTHER" id="PTHR11839:SF15">
    <property type="entry name" value="URIDINE DIPHOSPHATE GLUCOSE PYROPHOSPHATASE NUDT14"/>
    <property type="match status" value="1"/>
</dbReference>
<comment type="cofactor">
    <cofactor evidence="1">
        <name>Mg(2+)</name>
        <dbReference type="ChEBI" id="CHEBI:18420"/>
    </cofactor>
</comment>
<comment type="subunit">
    <text evidence="3">Homodimer.</text>
</comment>
<evidence type="ECO:0000313" key="14">
    <source>
        <dbReference type="Proteomes" id="UP000183832"/>
    </source>
</evidence>
<gene>
    <name evidence="13" type="ORF">CLUMA_CG008459</name>
</gene>
<evidence type="ECO:0000256" key="1">
    <source>
        <dbReference type="ARBA" id="ARBA00001946"/>
    </source>
</evidence>
<dbReference type="FunFam" id="3.90.79.10:FF:000035">
    <property type="entry name" value="Uridine diphosphate glucose pyrophosphatase"/>
    <property type="match status" value="1"/>
</dbReference>
<feature type="domain" description="Nudix hydrolase" evidence="12">
    <location>
        <begin position="39"/>
        <end position="202"/>
    </location>
</feature>
<keyword evidence="6" id="KW-0460">Magnesium</keyword>
<dbReference type="PROSITE" id="PS51462">
    <property type="entry name" value="NUDIX"/>
    <property type="match status" value="1"/>
</dbReference>
<evidence type="ECO:0000313" key="13">
    <source>
        <dbReference type="EMBL" id="CRK94971.1"/>
    </source>
</evidence>
<organism evidence="13 14">
    <name type="scientific">Clunio marinus</name>
    <dbReference type="NCBI Taxonomy" id="568069"/>
    <lineage>
        <taxon>Eukaryota</taxon>
        <taxon>Metazoa</taxon>
        <taxon>Ecdysozoa</taxon>
        <taxon>Arthropoda</taxon>
        <taxon>Hexapoda</taxon>
        <taxon>Insecta</taxon>
        <taxon>Pterygota</taxon>
        <taxon>Neoptera</taxon>
        <taxon>Endopterygota</taxon>
        <taxon>Diptera</taxon>
        <taxon>Nematocera</taxon>
        <taxon>Chironomoidea</taxon>
        <taxon>Chironomidae</taxon>
        <taxon>Clunio</taxon>
    </lineage>
</organism>
<dbReference type="SUPFAM" id="SSF55811">
    <property type="entry name" value="Nudix"/>
    <property type="match status" value="1"/>
</dbReference>
<dbReference type="STRING" id="568069.A0A1J1I452"/>
<keyword evidence="5" id="KW-0378">Hydrolase</keyword>
<dbReference type="EC" id="3.6.1.45" evidence="9"/>
<protein>
    <recommendedName>
        <fullName evidence="10">Uridine diphosphate glucose pyrophosphatase NUDT14</fullName>
        <ecNumber evidence="9">3.6.1.45</ecNumber>
    </recommendedName>
    <alternativeName>
        <fullName evidence="11">Nucleoside diphosphate-linked moiety X motif 14</fullName>
    </alternativeName>
</protein>
<comment type="subcellular location">
    <subcellularLocation>
        <location evidence="2">Cytoplasm</location>
    </subcellularLocation>
</comment>
<dbReference type="InterPro" id="IPR015797">
    <property type="entry name" value="NUDIX_hydrolase-like_dom_sf"/>
</dbReference>
<evidence type="ECO:0000256" key="4">
    <source>
        <dbReference type="ARBA" id="ARBA00022490"/>
    </source>
</evidence>
<dbReference type="AlphaFoldDB" id="A0A1J1I452"/>
<keyword evidence="14" id="KW-1185">Reference proteome</keyword>
<dbReference type="GO" id="GO:0046872">
    <property type="term" value="F:metal ion binding"/>
    <property type="evidence" value="ECO:0007669"/>
    <property type="project" value="InterPro"/>
</dbReference>
<reference evidence="13 14" key="1">
    <citation type="submission" date="2015-04" db="EMBL/GenBank/DDBJ databases">
        <authorList>
            <person name="Syromyatnikov M.Y."/>
            <person name="Popov V.N."/>
        </authorList>
    </citation>
    <scope>NUCLEOTIDE SEQUENCE [LARGE SCALE GENOMIC DNA]</scope>
</reference>
<evidence type="ECO:0000256" key="9">
    <source>
        <dbReference type="ARBA" id="ARBA00066480"/>
    </source>
</evidence>
<dbReference type="Proteomes" id="UP000183832">
    <property type="component" value="Unassembled WGS sequence"/>
</dbReference>
<dbReference type="InterPro" id="IPR000086">
    <property type="entry name" value="NUDIX_hydrolase_dom"/>
</dbReference>
<evidence type="ECO:0000256" key="6">
    <source>
        <dbReference type="ARBA" id="ARBA00022842"/>
    </source>
</evidence>
<dbReference type="InterPro" id="IPR004385">
    <property type="entry name" value="NDP_pyrophosphatase"/>
</dbReference>
<evidence type="ECO:0000256" key="2">
    <source>
        <dbReference type="ARBA" id="ARBA00004496"/>
    </source>
</evidence>
<dbReference type="PANTHER" id="PTHR11839">
    <property type="entry name" value="UDP/ADP-SUGAR PYROPHOSPHATASE"/>
    <property type="match status" value="1"/>
</dbReference>
<dbReference type="GO" id="GO:0005737">
    <property type="term" value="C:cytoplasm"/>
    <property type="evidence" value="ECO:0007669"/>
    <property type="project" value="UniProtKB-SubCell"/>
</dbReference>
<evidence type="ECO:0000256" key="7">
    <source>
        <dbReference type="ARBA" id="ARBA00051086"/>
    </source>
</evidence>
<evidence type="ECO:0000256" key="10">
    <source>
        <dbReference type="ARBA" id="ARBA00071467"/>
    </source>
</evidence>
<dbReference type="GO" id="GO:0019693">
    <property type="term" value="P:ribose phosphate metabolic process"/>
    <property type="evidence" value="ECO:0007669"/>
    <property type="project" value="TreeGrafter"/>
</dbReference>
<evidence type="ECO:0000256" key="3">
    <source>
        <dbReference type="ARBA" id="ARBA00011738"/>
    </source>
</evidence>
<name>A0A1J1I452_9DIPT</name>
<evidence type="ECO:0000256" key="11">
    <source>
        <dbReference type="ARBA" id="ARBA00080475"/>
    </source>
</evidence>
<dbReference type="Gene3D" id="3.90.79.10">
    <property type="entry name" value="Nucleoside Triphosphate Pyrophosphohydrolase"/>
    <property type="match status" value="1"/>
</dbReference>
<dbReference type="CDD" id="cd18887">
    <property type="entry name" value="NUDIX_UGPPase_Nudt14"/>
    <property type="match status" value="1"/>
</dbReference>
<dbReference type="GO" id="GO:0008768">
    <property type="term" value="F:UDP-sugar diphosphatase activity"/>
    <property type="evidence" value="ECO:0007669"/>
    <property type="project" value="UniProtKB-EC"/>
</dbReference>
<dbReference type="GO" id="GO:0006753">
    <property type="term" value="P:nucleoside phosphate metabolic process"/>
    <property type="evidence" value="ECO:0007669"/>
    <property type="project" value="TreeGrafter"/>
</dbReference>
<dbReference type="OrthoDB" id="10249920at2759"/>
<dbReference type="EMBL" id="CVRI01000040">
    <property type="protein sequence ID" value="CRK94971.1"/>
    <property type="molecule type" value="Genomic_DNA"/>
</dbReference>
<comment type="catalytic activity">
    <reaction evidence="7">
        <text>UDP-sugar + H2O = UMP + alpha-D-aldose 1-phosphate.</text>
        <dbReference type="EC" id="3.6.1.45"/>
    </reaction>
</comment>
<comment type="function">
    <text evidence="8">Hydrolyzes UDP-glucose to glucose 1-phosphate and UMP and ADP-ribose to ribose 5-phosphate and AMP. The physiological substrate is probably UDP-glucose. Poor activity on other substrates such as ADP-glucose, CDP-glucose, GDP-glucose and GDP-mannose.</text>
</comment>
<dbReference type="NCBIfam" id="TIGR00052">
    <property type="entry name" value="nudix-type nucleoside diphosphatase, YffH/AdpP family"/>
    <property type="match status" value="1"/>
</dbReference>
<accession>A0A1J1I452</accession>
<keyword evidence="4" id="KW-0963">Cytoplasm</keyword>
<proteinExistence type="predicted"/>
<sequence>MDKVSNVRVGPLPNDSPYMKPFRLYFKQNGKEKNWDLVKAHDSVAIITLNKTRNKLVVVKQFRPAVYYGQICDYLNSVGSEVDSEKVIEMFPPKNAITMELCAGIVDKDISLVEIAREELIEECGYDVPVNRIEEVIRFRSGVGTTGSLQVMYYCEVTDDDKINGAGGGVDDELIDVHELSIEEAKEMLKQGTEHTSPPGFLFGILWFLTNKAQNL</sequence>